<dbReference type="Proteomes" id="UP001330812">
    <property type="component" value="Chromosome"/>
</dbReference>
<feature type="region of interest" description="Disordered" evidence="1">
    <location>
        <begin position="1"/>
        <end position="37"/>
    </location>
</feature>
<accession>A0ABZ1I365</accession>
<evidence type="ECO:0000313" key="3">
    <source>
        <dbReference type="Proteomes" id="UP001330812"/>
    </source>
</evidence>
<protein>
    <submittedName>
        <fullName evidence="2">Uncharacterized protein</fullName>
    </submittedName>
</protein>
<gene>
    <name evidence="2" type="ORF">VSH64_39365</name>
</gene>
<reference evidence="2 3" key="1">
    <citation type="journal article" date="2015" name="Int. J. Syst. Evol. Microbiol.">
        <title>Amycolatopsis rhabdoformis sp. nov., an actinomycete isolated from a tropical forest soil.</title>
        <authorList>
            <person name="Souza W.R."/>
            <person name="Silva R.E."/>
            <person name="Goodfellow M."/>
            <person name="Busarakam K."/>
            <person name="Figueiro F.S."/>
            <person name="Ferreira D."/>
            <person name="Rodrigues-Filho E."/>
            <person name="Moraes L.A.B."/>
            <person name="Zucchi T.D."/>
        </authorList>
    </citation>
    <scope>NUCLEOTIDE SEQUENCE [LARGE SCALE GENOMIC DNA]</scope>
    <source>
        <strain evidence="2 3">NCIMB 14900</strain>
    </source>
</reference>
<evidence type="ECO:0000256" key="1">
    <source>
        <dbReference type="SAM" id="MobiDB-lite"/>
    </source>
</evidence>
<sequence length="81" mass="8255">MADEKNTVSRGSSARTASARTAAARAAGARTATERVRETSGVVPVLFSAVAEAHDVAVVVGDQDAGWRSPFGGELRPASGE</sequence>
<organism evidence="2 3">
    <name type="scientific">Amycolatopsis rhabdoformis</name>
    <dbReference type="NCBI Taxonomy" id="1448059"/>
    <lineage>
        <taxon>Bacteria</taxon>
        <taxon>Bacillati</taxon>
        <taxon>Actinomycetota</taxon>
        <taxon>Actinomycetes</taxon>
        <taxon>Pseudonocardiales</taxon>
        <taxon>Pseudonocardiaceae</taxon>
        <taxon>Amycolatopsis</taxon>
    </lineage>
</organism>
<dbReference type="EMBL" id="CP142149">
    <property type="protein sequence ID" value="WSE28831.1"/>
    <property type="molecule type" value="Genomic_DNA"/>
</dbReference>
<dbReference type="RefSeq" id="WP_326567827.1">
    <property type="nucleotide sequence ID" value="NZ_CP142149.1"/>
</dbReference>
<evidence type="ECO:0000313" key="2">
    <source>
        <dbReference type="EMBL" id="WSE28831.1"/>
    </source>
</evidence>
<feature type="compositionally biased region" description="Low complexity" evidence="1">
    <location>
        <begin position="8"/>
        <end position="31"/>
    </location>
</feature>
<name>A0ABZ1I365_9PSEU</name>
<proteinExistence type="predicted"/>
<keyword evidence="3" id="KW-1185">Reference proteome</keyword>